<feature type="compositionally biased region" description="Basic and acidic residues" evidence="14">
    <location>
        <begin position="775"/>
        <end position="790"/>
    </location>
</feature>
<dbReference type="AlphaFoldDB" id="T1JA32"/>
<keyword evidence="12" id="KW-0539">Nucleus</keyword>
<dbReference type="FunFam" id="3.30.70.590:FF:000004">
    <property type="entry name" value="Poly(A) polymerase gamma"/>
    <property type="match status" value="1"/>
</dbReference>
<evidence type="ECO:0000256" key="14">
    <source>
        <dbReference type="SAM" id="MobiDB-lite"/>
    </source>
</evidence>
<dbReference type="Pfam" id="PF04926">
    <property type="entry name" value="PAP_RNA-bind"/>
    <property type="match status" value="2"/>
</dbReference>
<dbReference type="GO" id="GO:0046872">
    <property type="term" value="F:metal ion binding"/>
    <property type="evidence" value="ECO:0007669"/>
    <property type="project" value="UniProtKB-KW"/>
</dbReference>
<dbReference type="InterPro" id="IPR048840">
    <property type="entry name" value="PolA_pol_NTPase"/>
</dbReference>
<dbReference type="EMBL" id="JH431981">
    <property type="status" value="NOT_ANNOTATED_CDS"/>
    <property type="molecule type" value="Genomic_DNA"/>
</dbReference>
<comment type="subcellular location">
    <subcellularLocation>
        <location evidence="3">Nucleus</location>
    </subcellularLocation>
</comment>
<evidence type="ECO:0000313" key="19">
    <source>
        <dbReference type="Proteomes" id="UP000014500"/>
    </source>
</evidence>
<comment type="catalytic activity">
    <reaction evidence="13">
        <text>RNA(n) + ATP = RNA(n)-3'-adenine ribonucleotide + diphosphate</text>
        <dbReference type="Rhea" id="RHEA:11332"/>
        <dbReference type="Rhea" id="RHEA-COMP:14527"/>
        <dbReference type="Rhea" id="RHEA-COMP:17347"/>
        <dbReference type="ChEBI" id="CHEBI:30616"/>
        <dbReference type="ChEBI" id="CHEBI:33019"/>
        <dbReference type="ChEBI" id="CHEBI:140395"/>
        <dbReference type="ChEBI" id="CHEBI:173115"/>
        <dbReference type="EC" id="2.7.7.19"/>
    </reaction>
</comment>
<sequence>MSFKNIFNISFCDNPVSPMNHRRKKNTFFPRLPKTPTRAPEQTPDPKRHSIVITKKSGEALSKQLPPCLGRSEVCRCIPTVTVEARQEDLPLVEKTMARNYVKHEIQFQEDENRENPRIFARRLGNNAPASQETFNQRFSPSNHAAIHPSVNSGWSTFATPADKEKIDNERQINHSMQSGLKTLGMTSAISLAPPKPIDIQRTKELEEALKPYGIFETDEELNHRMEVLSKVNNLVKDWIRDVSTKKNMPPSVAEIVGGKIYTFGSYRLGVHTKGADIDTLCVAPRHVDRADFFTSFYELLKEQPEVTELRAVEEAYVPVIKMNFDGIELDMLFARLAFKEIPENQDLRDEALLKNLDQKCVRSLNGCRVTDEILHLVPNRENFRLALRAIKLWAKRHGIYSNALGYLGGVSWAMLVARTCQLYPNAVAATLVHKEWPNPVLLKPPDDSKLGFPVWDPRVNVADRFHLMPIITPAYPQQNSTFNVSLSTRHIMINEFKEGLAITDEIILGKAEWSKLFEAPNFFGRYKHFIVLIAGANSKEDHLEWYGLVESKIRLLVTSLERNPHIKVAHVNPECYSGLEFNPDAPNSLWFIGLLFDKVENLNVDLTFDIQSFTDNVHRQAVSIKRYKDGMRIEAKHVKRKQLSNYLPIHILNRHQHKKRENTDSRSSTPTNTPSCRLEVMKSSALGHSKSDSDLIRGYASRSSFLLVGNSPGSPVNSVPRPSSANGATNSVTCSELGSRKRVSDNESLLNAKKVRTELCDTINSGGGGGNNFDTDHLDETAREPHSTSEETTNTEQSIVTPVIITASDSSMSPFHEDSRDSPAPIPATAKNETSDTVSDGVTKSMTYPSSNILNNKVTLSEPHRIQTPSSVEKKISRLPTGELPDMSNPEPTSVNVVKNSIRLRLK</sequence>
<dbReference type="STRING" id="126957.T1JA32"/>
<dbReference type="CDD" id="cd05402">
    <property type="entry name" value="NT_PAP_TUTase"/>
    <property type="match status" value="1"/>
</dbReference>
<keyword evidence="9" id="KW-0547">Nucleotide-binding</keyword>
<dbReference type="GO" id="GO:0006397">
    <property type="term" value="P:mRNA processing"/>
    <property type="evidence" value="ECO:0007669"/>
    <property type="project" value="UniProtKB-KW"/>
</dbReference>
<keyword evidence="11" id="KW-0460">Magnesium</keyword>
<comment type="cofactor">
    <cofactor evidence="2">
        <name>Mg(2+)</name>
        <dbReference type="ChEBI" id="CHEBI:18420"/>
    </cofactor>
</comment>
<name>T1JA32_STRMM</name>
<feature type="domain" description="Poly(A) polymerase RNA-binding" evidence="15">
    <location>
        <begin position="590"/>
        <end position="649"/>
    </location>
</feature>
<dbReference type="Gene3D" id="1.10.1410.10">
    <property type="match status" value="1"/>
</dbReference>
<keyword evidence="19" id="KW-1185">Reference proteome</keyword>
<feature type="domain" description="Poly(A) polymerase central" evidence="16">
    <location>
        <begin position="383"/>
        <end position="519"/>
    </location>
</feature>
<proteinExistence type="inferred from homology"/>
<dbReference type="Pfam" id="PF20750">
    <property type="entry name" value="PAP_NTPase"/>
    <property type="match status" value="1"/>
</dbReference>
<evidence type="ECO:0000256" key="6">
    <source>
        <dbReference type="ARBA" id="ARBA00022664"/>
    </source>
</evidence>
<dbReference type="Gene3D" id="3.30.70.590">
    <property type="entry name" value="Poly(A) polymerase predicted RNA binding domain"/>
    <property type="match status" value="1"/>
</dbReference>
<dbReference type="PANTHER" id="PTHR10682">
    <property type="entry name" value="POLY A POLYMERASE"/>
    <property type="match status" value="1"/>
</dbReference>
<organism evidence="18 19">
    <name type="scientific">Strigamia maritima</name>
    <name type="common">European centipede</name>
    <name type="synonym">Geophilus maritimus</name>
    <dbReference type="NCBI Taxonomy" id="126957"/>
    <lineage>
        <taxon>Eukaryota</taxon>
        <taxon>Metazoa</taxon>
        <taxon>Ecdysozoa</taxon>
        <taxon>Arthropoda</taxon>
        <taxon>Myriapoda</taxon>
        <taxon>Chilopoda</taxon>
        <taxon>Pleurostigmophora</taxon>
        <taxon>Geophilomorpha</taxon>
        <taxon>Linotaeniidae</taxon>
        <taxon>Strigamia</taxon>
    </lineage>
</organism>
<feature type="region of interest" description="Disordered" evidence="14">
    <location>
        <begin position="713"/>
        <end position="740"/>
    </location>
</feature>
<feature type="domain" description="Poly(A) polymerase RNA-binding" evidence="15">
    <location>
        <begin position="522"/>
        <end position="578"/>
    </location>
</feature>
<evidence type="ECO:0000256" key="4">
    <source>
        <dbReference type="ARBA" id="ARBA00010912"/>
    </source>
</evidence>
<dbReference type="SUPFAM" id="SSF55003">
    <property type="entry name" value="PAP/Archaeal CCA-adding enzyme, C-terminal domain"/>
    <property type="match status" value="1"/>
</dbReference>
<evidence type="ECO:0000313" key="18">
    <source>
        <dbReference type="EnsemblMetazoa" id="SMAR010587-PA"/>
    </source>
</evidence>
<dbReference type="SUPFAM" id="SSF81631">
    <property type="entry name" value="PAP/OAS1 substrate-binding domain"/>
    <property type="match status" value="1"/>
</dbReference>
<dbReference type="Gene3D" id="3.30.460.10">
    <property type="entry name" value="Beta Polymerase, domain 2"/>
    <property type="match status" value="1"/>
</dbReference>
<dbReference type="GO" id="GO:1990817">
    <property type="term" value="F:poly(A) RNA polymerase activity"/>
    <property type="evidence" value="ECO:0007669"/>
    <property type="project" value="UniProtKB-EC"/>
</dbReference>
<evidence type="ECO:0000256" key="5">
    <source>
        <dbReference type="ARBA" id="ARBA00012388"/>
    </source>
</evidence>
<dbReference type="PANTHER" id="PTHR10682:SF10">
    <property type="entry name" value="POLYNUCLEOTIDE ADENYLYLTRANSFERASE"/>
    <property type="match status" value="1"/>
</dbReference>
<dbReference type="GO" id="GO:0003723">
    <property type="term" value="F:RNA binding"/>
    <property type="evidence" value="ECO:0007669"/>
    <property type="project" value="InterPro"/>
</dbReference>
<keyword evidence="6" id="KW-0507">mRNA processing</keyword>
<evidence type="ECO:0000256" key="12">
    <source>
        <dbReference type="ARBA" id="ARBA00023242"/>
    </source>
</evidence>
<dbReference type="InterPro" id="IPR011068">
    <property type="entry name" value="NuclTrfase_I-like_C"/>
</dbReference>
<keyword evidence="8" id="KW-0479">Metal-binding</keyword>
<reference evidence="19" key="1">
    <citation type="submission" date="2011-05" db="EMBL/GenBank/DDBJ databases">
        <authorList>
            <person name="Richards S.R."/>
            <person name="Qu J."/>
            <person name="Jiang H."/>
            <person name="Jhangiani S.N."/>
            <person name="Agravi P."/>
            <person name="Goodspeed R."/>
            <person name="Gross S."/>
            <person name="Mandapat C."/>
            <person name="Jackson L."/>
            <person name="Mathew T."/>
            <person name="Pu L."/>
            <person name="Thornton R."/>
            <person name="Saada N."/>
            <person name="Wilczek-Boney K.B."/>
            <person name="Lee S."/>
            <person name="Kovar C."/>
            <person name="Wu Y."/>
            <person name="Scherer S.E."/>
            <person name="Worley K.C."/>
            <person name="Muzny D.M."/>
            <person name="Gibbs R."/>
        </authorList>
    </citation>
    <scope>NUCLEOTIDE SEQUENCE</scope>
    <source>
        <strain evidence="19">Brora</strain>
    </source>
</reference>
<feature type="compositionally biased region" description="Polar residues" evidence="14">
    <location>
        <begin position="713"/>
        <end position="737"/>
    </location>
</feature>
<dbReference type="FunFam" id="3.30.460.10:FF:000002">
    <property type="entry name" value="Poly(A) polymerase alpha, putative"/>
    <property type="match status" value="1"/>
</dbReference>
<reference evidence="18" key="2">
    <citation type="submission" date="2015-02" db="UniProtKB">
        <authorList>
            <consortium name="EnsemblMetazoa"/>
        </authorList>
    </citation>
    <scope>IDENTIFICATION</scope>
</reference>
<feature type="region of interest" description="Disordered" evidence="14">
    <location>
        <begin position="26"/>
        <end position="48"/>
    </location>
</feature>
<comment type="cofactor">
    <cofactor evidence="1">
        <name>Mn(2+)</name>
        <dbReference type="ChEBI" id="CHEBI:29035"/>
    </cofactor>
</comment>
<evidence type="ECO:0000256" key="9">
    <source>
        <dbReference type="ARBA" id="ARBA00022741"/>
    </source>
</evidence>
<dbReference type="GO" id="GO:0005524">
    <property type="term" value="F:ATP binding"/>
    <property type="evidence" value="ECO:0007669"/>
    <property type="project" value="UniProtKB-KW"/>
</dbReference>
<keyword evidence="10" id="KW-0067">ATP-binding</keyword>
<evidence type="ECO:0000256" key="8">
    <source>
        <dbReference type="ARBA" id="ARBA00022723"/>
    </source>
</evidence>
<dbReference type="EnsemblMetazoa" id="SMAR010587-RA">
    <property type="protein sequence ID" value="SMAR010587-PA"/>
    <property type="gene ID" value="SMAR010587"/>
</dbReference>
<feature type="compositionally biased region" description="Polar residues" evidence="14">
    <location>
        <begin position="666"/>
        <end position="676"/>
    </location>
</feature>
<accession>T1JA32</accession>
<feature type="region of interest" description="Disordered" evidence="14">
    <location>
        <begin position="652"/>
        <end position="678"/>
    </location>
</feature>
<dbReference type="eggNOG" id="KOG2245">
    <property type="taxonomic scope" value="Eukaryota"/>
</dbReference>
<evidence type="ECO:0000259" key="15">
    <source>
        <dbReference type="Pfam" id="PF04926"/>
    </source>
</evidence>
<dbReference type="Pfam" id="PF04928">
    <property type="entry name" value="PAP_central"/>
    <property type="match status" value="1"/>
</dbReference>
<dbReference type="PhylomeDB" id="T1JA32"/>
<evidence type="ECO:0000256" key="10">
    <source>
        <dbReference type="ARBA" id="ARBA00022840"/>
    </source>
</evidence>
<evidence type="ECO:0000256" key="1">
    <source>
        <dbReference type="ARBA" id="ARBA00001936"/>
    </source>
</evidence>
<dbReference type="EC" id="2.7.7.19" evidence="5"/>
<dbReference type="Proteomes" id="UP000014500">
    <property type="component" value="Unassembled WGS sequence"/>
</dbReference>
<dbReference type="SUPFAM" id="SSF81301">
    <property type="entry name" value="Nucleotidyltransferase"/>
    <property type="match status" value="1"/>
</dbReference>
<dbReference type="FunFam" id="1.10.1410.10:FF:000001">
    <property type="entry name" value="Putative poly(A) polymerase gamma"/>
    <property type="match status" value="1"/>
</dbReference>
<dbReference type="InterPro" id="IPR007010">
    <property type="entry name" value="PolA_pol_RNA-bd_dom"/>
</dbReference>
<protein>
    <recommendedName>
        <fullName evidence="5">polynucleotide adenylyltransferase</fullName>
        <ecNumber evidence="5">2.7.7.19</ecNumber>
    </recommendedName>
</protein>
<dbReference type="InterPro" id="IPR007012">
    <property type="entry name" value="PolA_pol_cen_dom"/>
</dbReference>
<evidence type="ECO:0000259" key="16">
    <source>
        <dbReference type="Pfam" id="PF04928"/>
    </source>
</evidence>
<evidence type="ECO:0000256" key="7">
    <source>
        <dbReference type="ARBA" id="ARBA00022679"/>
    </source>
</evidence>
<feature type="region of interest" description="Disordered" evidence="14">
    <location>
        <begin position="763"/>
        <end position="851"/>
    </location>
</feature>
<dbReference type="InterPro" id="IPR043519">
    <property type="entry name" value="NT_sf"/>
</dbReference>
<evidence type="ECO:0000256" key="13">
    <source>
        <dbReference type="ARBA" id="ARBA00048830"/>
    </source>
</evidence>
<evidence type="ECO:0000256" key="3">
    <source>
        <dbReference type="ARBA" id="ARBA00004123"/>
    </source>
</evidence>
<keyword evidence="7" id="KW-0808">Transferase</keyword>
<dbReference type="GO" id="GO:0005634">
    <property type="term" value="C:nucleus"/>
    <property type="evidence" value="ECO:0007669"/>
    <property type="project" value="UniProtKB-SubCell"/>
</dbReference>
<comment type="similarity">
    <text evidence="4">Belongs to the poly(A) polymerase family.</text>
</comment>
<evidence type="ECO:0000256" key="2">
    <source>
        <dbReference type="ARBA" id="ARBA00001946"/>
    </source>
</evidence>
<evidence type="ECO:0000256" key="11">
    <source>
        <dbReference type="ARBA" id="ARBA00022842"/>
    </source>
</evidence>
<dbReference type="HOGENOM" id="CLU_011511_1_2_1"/>
<feature type="compositionally biased region" description="Polar residues" evidence="14">
    <location>
        <begin position="832"/>
        <end position="851"/>
    </location>
</feature>
<evidence type="ECO:0000259" key="17">
    <source>
        <dbReference type="Pfam" id="PF20750"/>
    </source>
</evidence>
<feature type="domain" description="Poly(A) polymerase nucleotidyltransferase" evidence="17">
    <location>
        <begin position="185"/>
        <end position="378"/>
    </location>
</feature>
<dbReference type="GO" id="GO:0031123">
    <property type="term" value="P:RNA 3'-end processing"/>
    <property type="evidence" value="ECO:0007669"/>
    <property type="project" value="InterPro"/>
</dbReference>